<protein>
    <submittedName>
        <fullName evidence="1">Uncharacterized protein</fullName>
    </submittedName>
</protein>
<accession>A0A0E9WJ82</accession>
<evidence type="ECO:0000313" key="1">
    <source>
        <dbReference type="EMBL" id="JAH89548.1"/>
    </source>
</evidence>
<sequence length="68" mass="7945">MKLNVNINNVPLIISHSGMHLPTKKRKKERIKTRPVTTKSLNETKIYAVHTVHICQAYQQTNVQMRTY</sequence>
<dbReference type="AlphaFoldDB" id="A0A0E9WJ82"/>
<dbReference type="EMBL" id="GBXM01019029">
    <property type="protein sequence ID" value="JAH89548.1"/>
    <property type="molecule type" value="Transcribed_RNA"/>
</dbReference>
<reference evidence="1" key="1">
    <citation type="submission" date="2014-11" db="EMBL/GenBank/DDBJ databases">
        <authorList>
            <person name="Amaro Gonzalez C."/>
        </authorList>
    </citation>
    <scope>NUCLEOTIDE SEQUENCE</scope>
</reference>
<name>A0A0E9WJ82_ANGAN</name>
<organism evidence="1">
    <name type="scientific">Anguilla anguilla</name>
    <name type="common">European freshwater eel</name>
    <name type="synonym">Muraena anguilla</name>
    <dbReference type="NCBI Taxonomy" id="7936"/>
    <lineage>
        <taxon>Eukaryota</taxon>
        <taxon>Metazoa</taxon>
        <taxon>Chordata</taxon>
        <taxon>Craniata</taxon>
        <taxon>Vertebrata</taxon>
        <taxon>Euteleostomi</taxon>
        <taxon>Actinopterygii</taxon>
        <taxon>Neopterygii</taxon>
        <taxon>Teleostei</taxon>
        <taxon>Anguilliformes</taxon>
        <taxon>Anguillidae</taxon>
        <taxon>Anguilla</taxon>
    </lineage>
</organism>
<proteinExistence type="predicted"/>
<reference evidence="1" key="2">
    <citation type="journal article" date="2015" name="Fish Shellfish Immunol.">
        <title>Early steps in the European eel (Anguilla anguilla)-Vibrio vulnificus interaction in the gills: Role of the RtxA13 toxin.</title>
        <authorList>
            <person name="Callol A."/>
            <person name="Pajuelo D."/>
            <person name="Ebbesson L."/>
            <person name="Teles M."/>
            <person name="MacKenzie S."/>
            <person name="Amaro C."/>
        </authorList>
    </citation>
    <scope>NUCLEOTIDE SEQUENCE</scope>
</reference>